<evidence type="ECO:0000259" key="8">
    <source>
        <dbReference type="Pfam" id="PF05504"/>
    </source>
</evidence>
<feature type="domain" description="Spore germination protein N-terminal" evidence="9">
    <location>
        <begin position="30"/>
        <end position="193"/>
    </location>
</feature>
<evidence type="ECO:0000256" key="2">
    <source>
        <dbReference type="ARBA" id="ARBA00007886"/>
    </source>
</evidence>
<accession>A0A1C4FWM5</accession>
<evidence type="ECO:0000256" key="1">
    <source>
        <dbReference type="ARBA" id="ARBA00004635"/>
    </source>
</evidence>
<evidence type="ECO:0000259" key="9">
    <source>
        <dbReference type="Pfam" id="PF25198"/>
    </source>
</evidence>
<feature type="domain" description="Spore germination GerAC-like C-terminal" evidence="8">
    <location>
        <begin position="202"/>
        <end position="361"/>
    </location>
</feature>
<keyword evidence="5" id="KW-0472">Membrane</keyword>
<dbReference type="PANTHER" id="PTHR35789:SF1">
    <property type="entry name" value="SPORE GERMINATION PROTEIN B3"/>
    <property type="match status" value="1"/>
</dbReference>
<dbReference type="NCBIfam" id="TIGR02887">
    <property type="entry name" value="spore_ger_x_C"/>
    <property type="match status" value="1"/>
</dbReference>
<dbReference type="PROSITE" id="PS51257">
    <property type="entry name" value="PROKAR_LIPOPROTEIN"/>
    <property type="match status" value="1"/>
</dbReference>
<dbReference type="Pfam" id="PF25198">
    <property type="entry name" value="Spore_GerAC_N"/>
    <property type="match status" value="1"/>
</dbReference>
<sequence>MGEKKMEKIKRKLMLLSCISILSLTGCLQKNIIDDVNLIQGTVFDTAKDNKVKVTFVCPIQKKGNKVQVFEGVGNAVKQVKADTSLESSQPFASGQMRFALFTTKIAKKGLSTSFDTLIRDVNIGNSMYVGLLEGTGLDLLKGKYTTSSNVAIYIKKMLDHNMKTGPLPTDNLHLGAYRYYREGQDSYLPILKKDKDKIRITGIGLLKRDKYVGKINYHDMFAFKGLLEKHRLDSHEFKANSGYTIINNIRSVPTYQVSIKDGKPSFFIHVKLEARIQELSKQFNLENKKNTKKIEKSVEKQLGATANKLIKQFKSLNVDPLGLGARYKEHYRPFKLEEWRRMYKDVPIKVKYTVNITNSGVIE</sequence>
<comment type="subcellular location">
    <subcellularLocation>
        <location evidence="1">Membrane</location>
        <topology evidence="1">Lipid-anchor</topology>
    </subcellularLocation>
</comment>
<dbReference type="GO" id="GO:0016020">
    <property type="term" value="C:membrane"/>
    <property type="evidence" value="ECO:0007669"/>
    <property type="project" value="UniProtKB-SubCell"/>
</dbReference>
<evidence type="ECO:0000313" key="11">
    <source>
        <dbReference type="Proteomes" id="UP000195696"/>
    </source>
</evidence>
<dbReference type="InterPro" id="IPR038501">
    <property type="entry name" value="Spore_GerAC_C_sf"/>
</dbReference>
<evidence type="ECO:0000256" key="7">
    <source>
        <dbReference type="ARBA" id="ARBA00023288"/>
    </source>
</evidence>
<dbReference type="InterPro" id="IPR057336">
    <property type="entry name" value="GerAC_N"/>
</dbReference>
<evidence type="ECO:0000256" key="4">
    <source>
        <dbReference type="ARBA" id="ARBA00022729"/>
    </source>
</evidence>
<proteinExistence type="inferred from homology"/>
<dbReference type="AlphaFoldDB" id="A0A1C4FWM5"/>
<dbReference type="InterPro" id="IPR046953">
    <property type="entry name" value="Spore_GerAC-like_C"/>
</dbReference>
<dbReference type="Proteomes" id="UP000195696">
    <property type="component" value="Unassembled WGS sequence"/>
</dbReference>
<dbReference type="PANTHER" id="PTHR35789">
    <property type="entry name" value="SPORE GERMINATION PROTEIN B3"/>
    <property type="match status" value="1"/>
</dbReference>
<organism evidence="10 11">
    <name type="scientific">Bacillus mycoides</name>
    <dbReference type="NCBI Taxonomy" id="1405"/>
    <lineage>
        <taxon>Bacteria</taxon>
        <taxon>Bacillati</taxon>
        <taxon>Bacillota</taxon>
        <taxon>Bacilli</taxon>
        <taxon>Bacillales</taxon>
        <taxon>Bacillaceae</taxon>
        <taxon>Bacillus</taxon>
        <taxon>Bacillus cereus group</taxon>
    </lineage>
</organism>
<dbReference type="EMBL" id="FMAK01000054">
    <property type="protein sequence ID" value="SCB70691.1"/>
    <property type="molecule type" value="Genomic_DNA"/>
</dbReference>
<name>A0A1C4FWM5_BACMY</name>
<keyword evidence="4" id="KW-0732">Signal</keyword>
<evidence type="ECO:0000256" key="5">
    <source>
        <dbReference type="ARBA" id="ARBA00023136"/>
    </source>
</evidence>
<evidence type="ECO:0000256" key="6">
    <source>
        <dbReference type="ARBA" id="ARBA00023139"/>
    </source>
</evidence>
<reference evidence="10 11" key="1">
    <citation type="submission" date="2016-08" db="EMBL/GenBank/DDBJ databases">
        <authorList>
            <person name="Seilhamer J.J."/>
        </authorList>
    </citation>
    <scope>NUCLEOTIDE SEQUENCE [LARGE SCALE GENOMIC DNA]</scope>
    <source>
        <strain evidence="10 11">SDA_GO95</strain>
    </source>
</reference>
<keyword evidence="7" id="KW-0449">Lipoprotein</keyword>
<protein>
    <submittedName>
        <fullName evidence="10">Spore germination protein GerHC</fullName>
    </submittedName>
</protein>
<gene>
    <name evidence="10" type="ORF">BWGO95_04869</name>
</gene>
<keyword evidence="6" id="KW-0564">Palmitate</keyword>
<dbReference type="Pfam" id="PF05504">
    <property type="entry name" value="Spore_GerAC"/>
    <property type="match status" value="1"/>
</dbReference>
<evidence type="ECO:0000256" key="3">
    <source>
        <dbReference type="ARBA" id="ARBA00022544"/>
    </source>
</evidence>
<dbReference type="GO" id="GO:0009847">
    <property type="term" value="P:spore germination"/>
    <property type="evidence" value="ECO:0007669"/>
    <property type="project" value="InterPro"/>
</dbReference>
<dbReference type="InterPro" id="IPR008844">
    <property type="entry name" value="Spore_GerAC-like"/>
</dbReference>
<comment type="similarity">
    <text evidence="2">Belongs to the GerABKC lipoprotein family.</text>
</comment>
<keyword evidence="3" id="KW-0309">Germination</keyword>
<dbReference type="Gene3D" id="3.30.300.210">
    <property type="entry name" value="Nutrient germinant receptor protein C, domain 3"/>
    <property type="match status" value="1"/>
</dbReference>
<evidence type="ECO:0000313" key="10">
    <source>
        <dbReference type="EMBL" id="SCB70691.1"/>
    </source>
</evidence>